<name>V5H006_ANOGL</name>
<dbReference type="EMBL" id="GALX01002328">
    <property type="protein sequence ID" value="JAB66138.1"/>
    <property type="molecule type" value="Transcribed_RNA"/>
</dbReference>
<dbReference type="Pfam" id="PF05585">
    <property type="entry name" value="DUF1758"/>
    <property type="match status" value="1"/>
</dbReference>
<dbReference type="AlphaFoldDB" id="V5H006"/>
<organism evidence="2">
    <name type="scientific">Anoplophora glabripennis</name>
    <name type="common">Asian longhorn beetle</name>
    <name type="synonym">Anoplophora nobilis</name>
    <dbReference type="NCBI Taxonomy" id="217634"/>
    <lineage>
        <taxon>Eukaryota</taxon>
        <taxon>Metazoa</taxon>
        <taxon>Ecdysozoa</taxon>
        <taxon>Arthropoda</taxon>
        <taxon>Hexapoda</taxon>
        <taxon>Insecta</taxon>
        <taxon>Pterygota</taxon>
        <taxon>Neoptera</taxon>
        <taxon>Endopterygota</taxon>
        <taxon>Coleoptera</taxon>
        <taxon>Polyphaga</taxon>
        <taxon>Cucujiformia</taxon>
        <taxon>Chrysomeloidea</taxon>
        <taxon>Cerambycidae</taxon>
        <taxon>Lamiinae</taxon>
        <taxon>Lamiini</taxon>
        <taxon>Anoplophora</taxon>
    </lineage>
</organism>
<feature type="non-terminal residue" evidence="2">
    <location>
        <position position="413"/>
    </location>
</feature>
<sequence>MELTTPIPSSTQSSSVVMASSECNQMCEVLLSTAIVQILDSKGYPHACRILLDSGSQSNLITDECCNKLGINKRDCKVSIVGVSQVVSEIQFKCEVTIKSLHNAFEKSISCLVVPRISENIPSQYVNISNLRIPQHLKLADPTFYKPNSIDMLIGAPLFYELLCIGQVQLGKNMPILQKTRCGWVVSGKMCVNQDSRLRCNLNVNIQEQLAKFWELEEPSSGDQILSGDDKLCEEIFKSSTTRNSSGRFSVKIPFKDSIERLGDSKQYALSRFFALERKLEKNPTLKEMYLAFMKEYEVMGHMSKLDDDSSNDTVSYYFPHHGVLNENSSTTKLRVVFNGSAPTDTGISLNDLQYVGPKIQEDLLSIVLRFRQHNIIVRTDITKMYRMVEVHPSQRALQKISRRPNSKELRTY</sequence>
<feature type="domain" description="DUF1758" evidence="1">
    <location>
        <begin position="50"/>
        <end position="191"/>
    </location>
</feature>
<protein>
    <recommendedName>
        <fullName evidence="1">DUF1758 domain-containing protein</fullName>
    </recommendedName>
</protein>
<evidence type="ECO:0000259" key="1">
    <source>
        <dbReference type="Pfam" id="PF05585"/>
    </source>
</evidence>
<dbReference type="CDD" id="cd00303">
    <property type="entry name" value="retropepsin_like"/>
    <property type="match status" value="1"/>
</dbReference>
<proteinExistence type="predicted"/>
<dbReference type="Gene3D" id="2.40.70.10">
    <property type="entry name" value="Acid Proteases"/>
    <property type="match status" value="1"/>
</dbReference>
<dbReference type="InterPro" id="IPR021109">
    <property type="entry name" value="Peptidase_aspartic_dom_sf"/>
</dbReference>
<evidence type="ECO:0000313" key="2">
    <source>
        <dbReference type="EMBL" id="JAB66138.1"/>
    </source>
</evidence>
<accession>V5H006</accession>
<reference evidence="2" key="1">
    <citation type="submission" date="2013-07" db="EMBL/GenBank/DDBJ databases">
        <title>Midgut Transcriptome Profiling of Anoplphora glabripennis, a Lignocellulose Degrading, Wood-Boring Cerambycid.</title>
        <authorList>
            <person name="Scully E.D."/>
            <person name="Hoover K."/>
            <person name="Carlson J.E."/>
            <person name="Tien M."/>
            <person name="Geib S.M."/>
        </authorList>
    </citation>
    <scope>NUCLEOTIDE SEQUENCE</scope>
</reference>
<dbReference type="InterPro" id="IPR008737">
    <property type="entry name" value="DUF1758"/>
</dbReference>
<dbReference type="PANTHER" id="PTHR47331">
    <property type="entry name" value="PHD-TYPE DOMAIN-CONTAINING PROTEIN"/>
    <property type="match status" value="1"/>
</dbReference>
<dbReference type="PANTHER" id="PTHR47331:SF5">
    <property type="entry name" value="RIBONUCLEASE H"/>
    <property type="match status" value="1"/>
</dbReference>